<organism evidence="3 4">
    <name type="scientific">Lacihabitans lacunae</name>
    <dbReference type="NCBI Taxonomy" id="1028214"/>
    <lineage>
        <taxon>Bacteria</taxon>
        <taxon>Pseudomonadati</taxon>
        <taxon>Bacteroidota</taxon>
        <taxon>Cytophagia</taxon>
        <taxon>Cytophagales</taxon>
        <taxon>Leadbetterellaceae</taxon>
        <taxon>Lacihabitans</taxon>
    </lineage>
</organism>
<reference evidence="4" key="1">
    <citation type="journal article" date="2019" name="Int. J. Syst. Evol. Microbiol.">
        <title>The Global Catalogue of Microorganisms (GCM) 10K type strain sequencing project: providing services to taxonomists for standard genome sequencing and annotation.</title>
        <authorList>
            <consortium name="The Broad Institute Genomics Platform"/>
            <consortium name="The Broad Institute Genome Sequencing Center for Infectious Disease"/>
            <person name="Wu L."/>
            <person name="Ma J."/>
        </authorList>
    </citation>
    <scope>NUCLEOTIDE SEQUENCE [LARGE SCALE GENOMIC DNA]</scope>
    <source>
        <strain evidence="4">CECT 7956</strain>
    </source>
</reference>
<evidence type="ECO:0000256" key="1">
    <source>
        <dbReference type="SAM" id="Phobius"/>
    </source>
</evidence>
<keyword evidence="4" id="KW-1185">Reference proteome</keyword>
<keyword evidence="1" id="KW-0472">Membrane</keyword>
<feature type="transmembrane region" description="Helical" evidence="1">
    <location>
        <begin position="6"/>
        <end position="30"/>
    </location>
</feature>
<feature type="domain" description="Stress-response A/B barrel" evidence="2">
    <location>
        <begin position="36"/>
        <end position="131"/>
    </location>
</feature>
<gene>
    <name evidence="3" type="ORF">ACFOOI_18670</name>
</gene>
<dbReference type="EMBL" id="JBHRYQ010000001">
    <property type="protein sequence ID" value="MFC3812693.1"/>
    <property type="molecule type" value="Genomic_DNA"/>
</dbReference>
<keyword evidence="1" id="KW-1133">Transmembrane helix</keyword>
<comment type="caution">
    <text evidence="3">The sequence shown here is derived from an EMBL/GenBank/DDBJ whole genome shotgun (WGS) entry which is preliminary data.</text>
</comment>
<dbReference type="Proteomes" id="UP001595616">
    <property type="component" value="Unassembled WGS sequence"/>
</dbReference>
<dbReference type="SUPFAM" id="SSF54909">
    <property type="entry name" value="Dimeric alpha+beta barrel"/>
    <property type="match status" value="1"/>
</dbReference>
<accession>A0ABV7Z2P2</accession>
<evidence type="ECO:0000313" key="3">
    <source>
        <dbReference type="EMBL" id="MFC3812693.1"/>
    </source>
</evidence>
<dbReference type="PROSITE" id="PS51502">
    <property type="entry name" value="S_R_A_B_BARREL"/>
    <property type="match status" value="1"/>
</dbReference>
<keyword evidence="1" id="KW-0812">Transmembrane</keyword>
<protein>
    <submittedName>
        <fullName evidence="3">Dabb family protein</fullName>
    </submittedName>
</protein>
<dbReference type="InterPro" id="IPR011008">
    <property type="entry name" value="Dimeric_a/b-barrel"/>
</dbReference>
<evidence type="ECO:0000313" key="4">
    <source>
        <dbReference type="Proteomes" id="UP001595616"/>
    </source>
</evidence>
<proteinExistence type="predicted"/>
<sequence length="131" mass="14915">MSRKSILKYLLPAALFGTFMGVIFLGSMAIGPRPAKKQMVICYKFNDGLSETAKNQHLNNFKSLKKQSPEILNYSGGFTSDVNENYDVMHYLTFTTEEEITKFKESDAFKSFNQDQKDVVKNELVILAEIK</sequence>
<dbReference type="RefSeq" id="WP_379839584.1">
    <property type="nucleotide sequence ID" value="NZ_JBHRYQ010000001.1"/>
</dbReference>
<name>A0ABV7Z2P2_9BACT</name>
<evidence type="ECO:0000259" key="2">
    <source>
        <dbReference type="PROSITE" id="PS51502"/>
    </source>
</evidence>
<dbReference type="Gene3D" id="3.30.70.100">
    <property type="match status" value="1"/>
</dbReference>
<dbReference type="Pfam" id="PF07876">
    <property type="entry name" value="Dabb"/>
    <property type="match status" value="1"/>
</dbReference>
<dbReference type="InterPro" id="IPR013097">
    <property type="entry name" value="Dabb"/>
</dbReference>